<feature type="compositionally biased region" description="Low complexity" evidence="5">
    <location>
        <begin position="719"/>
        <end position="733"/>
    </location>
</feature>
<dbReference type="SUPFAM" id="SSF53067">
    <property type="entry name" value="Actin-like ATPase domain"/>
    <property type="match status" value="3"/>
</dbReference>
<comment type="caution">
    <text evidence="6">The sequence shown here is derived from an EMBL/GenBank/DDBJ whole genome shotgun (WGS) entry which is preliminary data.</text>
</comment>
<proteinExistence type="predicted"/>
<dbReference type="EMBL" id="JAPDMZ010000253">
    <property type="protein sequence ID" value="KAK0544974.1"/>
    <property type="molecule type" value="Genomic_DNA"/>
</dbReference>
<sequence length="1003" mass="105669">MTPPAKPPLLPTASSSAVPTVQPPVASAVDISVNTRGATLLPEEGSHPDQRDSRAIYLPNHVEAVSHIAVDIGGSLAKLVYFTRAPDDPDTSDFQAASRSRSLKGSFGSGSDRTSTPPLSSHHLVGGGGTSPSPTPFRTGTPVASGTLTPTSIHRGKFFEPSATVNGSPFSPPDSKFPVPAGPPKPAAPLPPPDPAITAAATSTTTASNIAGSTAAASSSTLPSEISVHTRLQPSPLAPSSSTSGTTTIPPTFTESENSLSSLRASFLKRRSLPPILPGGRLNFVKFETEHIEQCVSFLAELLSLSARANGVSLEEMRRGVKLTATGGGAHMYKELFERELGIEVQREDEMSCLITGLNFITLIPDEVFWLSDELVEQFRGEGPRVQYGNAAAAAAAAAPQNANAQSASSSSTSLEAPQLPRPSPNPPSYMLQFDSSPSPKLPCLLVNIGSGVSIIRVDEFGAFERVSGTSLGGGTLWGLLSLLTGAGSFDEMLALSEQGDNAKVDMLVGDIYGQVGYNTLGLKSTTIASSFGKVFRRQDAAEDSSAEEDDEGPLKRDRAPGVKTQPVFEGEDEETAEQARDRRNRERRRKQNAFAPEDICKSLLYAISNNIGQIAYMNAEKYGLDRIYFSGCFIRGHHATINTLSYAIRFWSKGTKRALFLRHEGYLGAVGAWIRQVGGEGSAPIVSEQQEASQSVGVAAPTRPEPVRSTGPIPIPGAVPTTATVGSTTSASNAHAQGISPTIQAQDDDDEDDEKKETKLVADLEKLTPADRAILEPLFKQHGSAGVTPTLENPRGSSALSPLLPRADPSSDIHAEVQSTTTSLKETTQDGDTAAVLESVAPTPATSRPVSMAASAQDDWMSLMSGVYAAEQARVLADRAEADSSRRPQSQRREQAISGPGSVLPNGTSNLQGADGKGVDLVNGGDTVSAEEEEEEEEGDREGDGDDDTVSEEAVLRQLTAANPELAELLSKLDNAEGAADGLEQRLDGLLQSLDGILDRIE</sequence>
<dbReference type="InterPro" id="IPR004567">
    <property type="entry name" value="Type_II_PanK"/>
</dbReference>
<dbReference type="Gene3D" id="3.30.420.40">
    <property type="match status" value="1"/>
</dbReference>
<dbReference type="Pfam" id="PF03630">
    <property type="entry name" value="Fumble"/>
    <property type="match status" value="1"/>
</dbReference>
<keyword evidence="4" id="KW-0175">Coiled coil</keyword>
<reference evidence="6" key="1">
    <citation type="journal article" date="2023" name="PhytoFront">
        <title>Draft Genome Resources of Seven Strains of Tilletia horrida, Causal Agent of Kernel Smut of Rice.</title>
        <authorList>
            <person name="Khanal S."/>
            <person name="Antony Babu S."/>
            <person name="Zhou X.G."/>
        </authorList>
    </citation>
    <scope>NUCLEOTIDE SEQUENCE</scope>
    <source>
        <strain evidence="6">TX6</strain>
    </source>
</reference>
<gene>
    <name evidence="6" type="ORF">OC846_005849</name>
</gene>
<feature type="compositionally biased region" description="Polar residues" evidence="5">
    <location>
        <begin position="109"/>
        <end position="119"/>
    </location>
</feature>
<feature type="region of interest" description="Disordered" evidence="5">
    <location>
        <begin position="690"/>
        <end position="757"/>
    </location>
</feature>
<dbReference type="GO" id="GO:0004594">
    <property type="term" value="F:pantothenate kinase activity"/>
    <property type="evidence" value="ECO:0007669"/>
    <property type="project" value="TreeGrafter"/>
</dbReference>
<feature type="compositionally biased region" description="Acidic residues" evidence="5">
    <location>
        <begin position="930"/>
        <end position="952"/>
    </location>
</feature>
<feature type="compositionally biased region" description="Polar residues" evidence="5">
    <location>
        <begin position="818"/>
        <end position="827"/>
    </location>
</feature>
<dbReference type="CDD" id="cd24123">
    <property type="entry name" value="ASKHA_NBD_PanK-II_Pank4"/>
    <property type="match status" value="1"/>
</dbReference>
<evidence type="ECO:0008006" key="8">
    <source>
        <dbReference type="Google" id="ProtNLM"/>
    </source>
</evidence>
<evidence type="ECO:0000313" key="7">
    <source>
        <dbReference type="Proteomes" id="UP001176517"/>
    </source>
</evidence>
<feature type="compositionally biased region" description="Low complexity" evidence="5">
    <location>
        <begin position="196"/>
        <end position="224"/>
    </location>
</feature>
<feature type="compositionally biased region" description="Pro residues" evidence="5">
    <location>
        <begin position="180"/>
        <end position="195"/>
    </location>
</feature>
<feature type="compositionally biased region" description="Low complexity" evidence="5">
    <location>
        <begin position="402"/>
        <end position="412"/>
    </location>
</feature>
<evidence type="ECO:0000256" key="5">
    <source>
        <dbReference type="SAM" id="MobiDB-lite"/>
    </source>
</evidence>
<evidence type="ECO:0000256" key="2">
    <source>
        <dbReference type="ARBA" id="ARBA00022840"/>
    </source>
</evidence>
<feature type="compositionally biased region" description="Basic and acidic residues" evidence="5">
    <location>
        <begin position="880"/>
        <end position="896"/>
    </location>
</feature>
<keyword evidence="1" id="KW-0547">Nucleotide-binding</keyword>
<dbReference type="Gene3D" id="3.30.420.510">
    <property type="match status" value="2"/>
</dbReference>
<feature type="compositionally biased region" description="Polar residues" evidence="5">
    <location>
        <begin position="734"/>
        <end position="746"/>
    </location>
</feature>
<evidence type="ECO:0000256" key="4">
    <source>
        <dbReference type="SAM" id="Coils"/>
    </source>
</evidence>
<feature type="region of interest" description="Disordered" evidence="5">
    <location>
        <begin position="540"/>
        <end position="591"/>
    </location>
</feature>
<dbReference type="PANTHER" id="PTHR12280">
    <property type="entry name" value="PANTOTHENATE KINASE"/>
    <property type="match status" value="1"/>
</dbReference>
<dbReference type="InterPro" id="IPR043129">
    <property type="entry name" value="ATPase_NBD"/>
</dbReference>
<dbReference type="Proteomes" id="UP001176517">
    <property type="component" value="Unassembled WGS sequence"/>
</dbReference>
<feature type="region of interest" description="Disordered" evidence="5">
    <location>
        <begin position="402"/>
        <end position="433"/>
    </location>
</feature>
<evidence type="ECO:0000256" key="1">
    <source>
        <dbReference type="ARBA" id="ARBA00022741"/>
    </source>
</evidence>
<dbReference type="GO" id="GO:0005829">
    <property type="term" value="C:cytosol"/>
    <property type="evidence" value="ECO:0007669"/>
    <property type="project" value="TreeGrafter"/>
</dbReference>
<feature type="compositionally biased region" description="Acidic residues" evidence="5">
    <location>
        <begin position="542"/>
        <end position="552"/>
    </location>
</feature>
<dbReference type="AlphaFoldDB" id="A0AAN6GMJ9"/>
<dbReference type="GO" id="GO:0005634">
    <property type="term" value="C:nucleus"/>
    <property type="evidence" value="ECO:0007669"/>
    <property type="project" value="TreeGrafter"/>
</dbReference>
<feature type="compositionally biased region" description="Pro residues" evidence="5">
    <location>
        <begin position="1"/>
        <end position="10"/>
    </location>
</feature>
<dbReference type="GO" id="GO:0015937">
    <property type="term" value="P:coenzyme A biosynthetic process"/>
    <property type="evidence" value="ECO:0007669"/>
    <property type="project" value="UniProtKB-KW"/>
</dbReference>
<feature type="coiled-coil region" evidence="4">
    <location>
        <begin position="967"/>
        <end position="994"/>
    </location>
</feature>
<accession>A0AAN6GMJ9</accession>
<feature type="region of interest" description="Disordered" evidence="5">
    <location>
        <begin position="89"/>
        <end position="257"/>
    </location>
</feature>
<feature type="compositionally biased region" description="Low complexity" evidence="5">
    <location>
        <begin position="234"/>
        <end position="256"/>
    </location>
</feature>
<feature type="region of interest" description="Disordered" evidence="5">
    <location>
        <begin position="1"/>
        <end position="22"/>
    </location>
</feature>
<evidence type="ECO:0000313" key="6">
    <source>
        <dbReference type="EMBL" id="KAK0544974.1"/>
    </source>
</evidence>
<keyword evidence="7" id="KW-1185">Reference proteome</keyword>
<feature type="region of interest" description="Disordered" evidence="5">
    <location>
        <begin position="785"/>
        <end position="833"/>
    </location>
</feature>
<name>A0AAN6GMJ9_9BASI</name>
<keyword evidence="2" id="KW-0067">ATP-binding</keyword>
<dbReference type="GO" id="GO:0005524">
    <property type="term" value="F:ATP binding"/>
    <property type="evidence" value="ECO:0007669"/>
    <property type="project" value="UniProtKB-KW"/>
</dbReference>
<dbReference type="PANTHER" id="PTHR12280:SF20">
    <property type="entry name" value="4'-PHOSPHOPANTETHEINE PHOSPHATASE"/>
    <property type="match status" value="1"/>
</dbReference>
<protein>
    <recommendedName>
        <fullName evidence="8">Pantothenate kinase</fullName>
    </recommendedName>
</protein>
<organism evidence="6 7">
    <name type="scientific">Tilletia horrida</name>
    <dbReference type="NCBI Taxonomy" id="155126"/>
    <lineage>
        <taxon>Eukaryota</taxon>
        <taxon>Fungi</taxon>
        <taxon>Dikarya</taxon>
        <taxon>Basidiomycota</taxon>
        <taxon>Ustilaginomycotina</taxon>
        <taxon>Exobasidiomycetes</taxon>
        <taxon>Tilletiales</taxon>
        <taxon>Tilletiaceae</taxon>
        <taxon>Tilletia</taxon>
    </lineage>
</organism>
<evidence type="ECO:0000256" key="3">
    <source>
        <dbReference type="ARBA" id="ARBA00022993"/>
    </source>
</evidence>
<feature type="region of interest" description="Disordered" evidence="5">
    <location>
        <begin position="880"/>
        <end position="955"/>
    </location>
</feature>
<keyword evidence="3" id="KW-0173">Coenzyme A biosynthesis</keyword>